<keyword evidence="1" id="KW-0812">Transmembrane</keyword>
<reference evidence="2" key="1">
    <citation type="journal article" date="2020" name="mSystems">
        <title>Genome- and Community-Level Interaction Insights into Carbon Utilization and Element Cycling Functions of Hydrothermarchaeota in Hydrothermal Sediment.</title>
        <authorList>
            <person name="Zhou Z."/>
            <person name="Liu Y."/>
            <person name="Xu W."/>
            <person name="Pan J."/>
            <person name="Luo Z.H."/>
            <person name="Li M."/>
        </authorList>
    </citation>
    <scope>NUCLEOTIDE SEQUENCE [LARGE SCALE GENOMIC DNA]</scope>
    <source>
        <strain evidence="2">SpSt-855</strain>
    </source>
</reference>
<dbReference type="AlphaFoldDB" id="A0A7V5CTV6"/>
<evidence type="ECO:0008006" key="3">
    <source>
        <dbReference type="Google" id="ProtNLM"/>
    </source>
</evidence>
<name>A0A7V5CTV6_9BACT</name>
<feature type="transmembrane region" description="Helical" evidence="1">
    <location>
        <begin position="112"/>
        <end position="128"/>
    </location>
</feature>
<protein>
    <recommendedName>
        <fullName evidence="3">Acyltransferase 3 domain-containing protein</fullName>
    </recommendedName>
</protein>
<feature type="transmembrane region" description="Helical" evidence="1">
    <location>
        <begin position="81"/>
        <end position="100"/>
    </location>
</feature>
<organism evidence="2">
    <name type="scientific">Acidobacterium capsulatum</name>
    <dbReference type="NCBI Taxonomy" id="33075"/>
    <lineage>
        <taxon>Bacteria</taxon>
        <taxon>Pseudomonadati</taxon>
        <taxon>Acidobacteriota</taxon>
        <taxon>Terriglobia</taxon>
        <taxon>Terriglobales</taxon>
        <taxon>Acidobacteriaceae</taxon>
        <taxon>Acidobacterium</taxon>
    </lineage>
</organism>
<keyword evidence="1" id="KW-1133">Transmembrane helix</keyword>
<feature type="transmembrane region" description="Helical" evidence="1">
    <location>
        <begin position="16"/>
        <end position="39"/>
    </location>
</feature>
<gene>
    <name evidence="2" type="ORF">ENW50_09930</name>
</gene>
<evidence type="ECO:0000313" key="2">
    <source>
        <dbReference type="EMBL" id="HGY94982.1"/>
    </source>
</evidence>
<evidence type="ECO:0000256" key="1">
    <source>
        <dbReference type="SAM" id="Phobius"/>
    </source>
</evidence>
<keyword evidence="1" id="KW-0472">Membrane</keyword>
<sequence length="184" mass="20048">MALLVVSGILTVASNYLSLPLVTAGLFFFSAGLATAALSWKPSTKLAAASLALTFMAMLACVLSPWKGVLLTGAHPGPLHIYNGLANEILALIALPLALFTTRQKSDGKDSVFGELSYIVYLLHWIFIENFRPPKSYALRAVEEGVMVLVVVAISYVILRLFDKPMNERRSSWVRGRILKPVSV</sequence>
<feature type="transmembrane region" description="Helical" evidence="1">
    <location>
        <begin position="46"/>
        <end position="66"/>
    </location>
</feature>
<dbReference type="EMBL" id="DTKL01000062">
    <property type="protein sequence ID" value="HGY94982.1"/>
    <property type="molecule type" value="Genomic_DNA"/>
</dbReference>
<comment type="caution">
    <text evidence="2">The sequence shown here is derived from an EMBL/GenBank/DDBJ whole genome shotgun (WGS) entry which is preliminary data.</text>
</comment>
<feature type="transmembrane region" description="Helical" evidence="1">
    <location>
        <begin position="140"/>
        <end position="162"/>
    </location>
</feature>
<proteinExistence type="predicted"/>
<accession>A0A7V5CTV6</accession>